<dbReference type="RefSeq" id="WP_088917956.1">
    <property type="nucleotide sequence ID" value="NZ_CP018632.1"/>
</dbReference>
<dbReference type="Pfam" id="PF12698">
    <property type="entry name" value="ABC2_membrane_3"/>
    <property type="match status" value="1"/>
</dbReference>
<dbReference type="GO" id="GO:0140359">
    <property type="term" value="F:ABC-type transporter activity"/>
    <property type="evidence" value="ECO:0007669"/>
    <property type="project" value="InterPro"/>
</dbReference>
<organism evidence="10 11">
    <name type="scientific">Granulosicoccus antarcticus IMCC3135</name>
    <dbReference type="NCBI Taxonomy" id="1192854"/>
    <lineage>
        <taxon>Bacteria</taxon>
        <taxon>Pseudomonadati</taxon>
        <taxon>Pseudomonadota</taxon>
        <taxon>Gammaproteobacteria</taxon>
        <taxon>Chromatiales</taxon>
        <taxon>Granulosicoccaceae</taxon>
        <taxon>Granulosicoccus</taxon>
    </lineage>
</organism>
<dbReference type="PANTHER" id="PTHR30294:SF29">
    <property type="entry name" value="MULTIDRUG ABC TRANSPORTER PERMEASE YBHS-RELATED"/>
    <property type="match status" value="1"/>
</dbReference>
<dbReference type="KEGG" id="gai:IMCC3135_12865"/>
<comment type="subcellular location">
    <subcellularLocation>
        <location evidence="1">Cell membrane</location>
        <topology evidence="1">Multi-pass membrane protein</topology>
    </subcellularLocation>
</comment>
<dbReference type="InterPro" id="IPR047817">
    <property type="entry name" value="ABC2_TM_bact-type"/>
</dbReference>
<feature type="transmembrane region" description="Helical" evidence="8">
    <location>
        <begin position="182"/>
        <end position="204"/>
    </location>
</feature>
<keyword evidence="4" id="KW-1003">Cell membrane</keyword>
<gene>
    <name evidence="10" type="primary">ybhS</name>
    <name evidence="10" type="ORF">IMCC3135_12865</name>
</gene>
<feature type="transmembrane region" description="Helical" evidence="8">
    <location>
        <begin position="23"/>
        <end position="43"/>
    </location>
</feature>
<dbReference type="AlphaFoldDB" id="A0A2Z2NRM5"/>
<dbReference type="PROSITE" id="PS51012">
    <property type="entry name" value="ABC_TM2"/>
    <property type="match status" value="1"/>
</dbReference>
<keyword evidence="7 8" id="KW-0472">Membrane</keyword>
<evidence type="ECO:0000259" key="9">
    <source>
        <dbReference type="PROSITE" id="PS51012"/>
    </source>
</evidence>
<accession>A0A2Z2NRM5</accession>
<keyword evidence="3" id="KW-0813">Transport</keyword>
<feature type="transmembrane region" description="Helical" evidence="8">
    <location>
        <begin position="290"/>
        <end position="312"/>
    </location>
</feature>
<dbReference type="Proteomes" id="UP000250079">
    <property type="component" value="Chromosome"/>
</dbReference>
<protein>
    <submittedName>
        <fullName evidence="10">Inner membrane transport permease YbhS</fullName>
    </submittedName>
</protein>
<keyword evidence="6 8" id="KW-1133">Transmembrane helix</keyword>
<dbReference type="PANTHER" id="PTHR30294">
    <property type="entry name" value="MEMBRANE COMPONENT OF ABC TRANSPORTER YHHJ-RELATED"/>
    <property type="match status" value="1"/>
</dbReference>
<evidence type="ECO:0000256" key="6">
    <source>
        <dbReference type="ARBA" id="ARBA00022989"/>
    </source>
</evidence>
<evidence type="ECO:0000256" key="3">
    <source>
        <dbReference type="ARBA" id="ARBA00022448"/>
    </source>
</evidence>
<dbReference type="InterPro" id="IPR051449">
    <property type="entry name" value="ABC-2_transporter_component"/>
</dbReference>
<comment type="similarity">
    <text evidence="2">Belongs to the ABC-2 integral membrane protein family.</text>
</comment>
<sequence>MSRRRRLRALVHKESIQVLRDPSALLIALVMPFILLFLFAYAVSLDVKGVRFGVIIQSEGPASTDLLAAFESSEWLDVRVAHDRRELEPQLLAGDIRGMLVIPADYEAQFATAPRDITLQLITDGSQPNTATFVSNYALGIYKTWLASYPGDEMGMPAAASQALITAEPRFWFNPELESRRVLLPGAIAIIMTMIATLLTALVVSREWERGTMEALLSTPASTAEILLAKLAPYFILGLAATVVCTSVSLMVFEVPLRGSLTALLLLSIVFLLPALGQGLLISAIARNQFIAAQIALITGFLPAFLLSGFLFEIESMPLPIRALTTLVSARWYVEGLQTVFLAGDVWCLLGKDMLILACQGVALVLLAVWFSRRGLDE</sequence>
<evidence type="ECO:0000313" key="10">
    <source>
        <dbReference type="EMBL" id="ASJ72661.1"/>
    </source>
</evidence>
<dbReference type="GO" id="GO:0005886">
    <property type="term" value="C:plasma membrane"/>
    <property type="evidence" value="ECO:0007669"/>
    <property type="project" value="UniProtKB-SubCell"/>
</dbReference>
<evidence type="ECO:0000256" key="1">
    <source>
        <dbReference type="ARBA" id="ARBA00004651"/>
    </source>
</evidence>
<evidence type="ECO:0000313" key="11">
    <source>
        <dbReference type="Proteomes" id="UP000250079"/>
    </source>
</evidence>
<feature type="domain" description="ABC transmembrane type-2" evidence="9">
    <location>
        <begin position="141"/>
        <end position="375"/>
    </location>
</feature>
<evidence type="ECO:0000256" key="2">
    <source>
        <dbReference type="ARBA" id="ARBA00007783"/>
    </source>
</evidence>
<evidence type="ECO:0000256" key="5">
    <source>
        <dbReference type="ARBA" id="ARBA00022692"/>
    </source>
</evidence>
<keyword evidence="11" id="KW-1185">Reference proteome</keyword>
<feature type="transmembrane region" description="Helical" evidence="8">
    <location>
        <begin position="231"/>
        <end position="253"/>
    </location>
</feature>
<feature type="transmembrane region" description="Helical" evidence="8">
    <location>
        <begin position="354"/>
        <end position="372"/>
    </location>
</feature>
<keyword evidence="5 8" id="KW-0812">Transmembrane</keyword>
<dbReference type="OrthoDB" id="9808686at2"/>
<proteinExistence type="inferred from homology"/>
<reference evidence="10 11" key="1">
    <citation type="submission" date="2016-12" db="EMBL/GenBank/DDBJ databases">
        <authorList>
            <person name="Song W.-J."/>
            <person name="Kurnit D.M."/>
        </authorList>
    </citation>
    <scope>NUCLEOTIDE SEQUENCE [LARGE SCALE GENOMIC DNA]</scope>
    <source>
        <strain evidence="10 11">IMCC3135</strain>
    </source>
</reference>
<evidence type="ECO:0000256" key="7">
    <source>
        <dbReference type="ARBA" id="ARBA00023136"/>
    </source>
</evidence>
<feature type="transmembrane region" description="Helical" evidence="8">
    <location>
        <begin position="259"/>
        <end position="283"/>
    </location>
</feature>
<evidence type="ECO:0000256" key="4">
    <source>
        <dbReference type="ARBA" id="ARBA00022475"/>
    </source>
</evidence>
<dbReference type="EMBL" id="CP018632">
    <property type="protein sequence ID" value="ASJ72661.1"/>
    <property type="molecule type" value="Genomic_DNA"/>
</dbReference>
<name>A0A2Z2NRM5_9GAMM</name>
<evidence type="ECO:0000256" key="8">
    <source>
        <dbReference type="SAM" id="Phobius"/>
    </source>
</evidence>
<dbReference type="InterPro" id="IPR013525">
    <property type="entry name" value="ABC2_TM"/>
</dbReference>